<evidence type="ECO:0000256" key="2">
    <source>
        <dbReference type="ARBA" id="ARBA00022448"/>
    </source>
</evidence>
<proteinExistence type="predicted"/>
<keyword evidence="15" id="KW-1185">Reference proteome</keyword>
<reference evidence="14 15" key="1">
    <citation type="journal article" date="2019" name="Int. J. Syst. Evol. Microbiol.">
        <title>The Global Catalogue of Microorganisms (GCM) 10K type strain sequencing project: providing services to taxonomists for standard genome sequencing and annotation.</title>
        <authorList>
            <consortium name="The Broad Institute Genomics Platform"/>
            <consortium name="The Broad Institute Genome Sequencing Center for Infectious Disease"/>
            <person name="Wu L."/>
            <person name="Ma J."/>
        </authorList>
    </citation>
    <scope>NUCLEOTIDE SEQUENCE [LARGE SCALE GENOMIC DNA]</scope>
    <source>
        <strain evidence="14 15">PSR21</strain>
    </source>
</reference>
<protein>
    <submittedName>
        <fullName evidence="14">Cation:proton antiporter</fullName>
    </submittedName>
</protein>
<dbReference type="EMBL" id="JBHTBF010000002">
    <property type="protein sequence ID" value="MFC7317151.1"/>
    <property type="molecule type" value="Genomic_DNA"/>
</dbReference>
<evidence type="ECO:0000313" key="15">
    <source>
        <dbReference type="Proteomes" id="UP001596547"/>
    </source>
</evidence>
<dbReference type="CDD" id="cd00293">
    <property type="entry name" value="USP-like"/>
    <property type="match status" value="1"/>
</dbReference>
<organism evidence="14 15">
    <name type="scientific">Halomarina halobia</name>
    <dbReference type="NCBI Taxonomy" id="3033386"/>
    <lineage>
        <taxon>Archaea</taxon>
        <taxon>Methanobacteriati</taxon>
        <taxon>Methanobacteriota</taxon>
        <taxon>Stenosarchaea group</taxon>
        <taxon>Halobacteria</taxon>
        <taxon>Halobacteriales</taxon>
        <taxon>Natronomonadaceae</taxon>
        <taxon>Halomarina</taxon>
    </lineage>
</organism>
<dbReference type="Gene3D" id="1.20.1530.20">
    <property type="match status" value="1"/>
</dbReference>
<keyword evidence="2" id="KW-0813">Transport</keyword>
<evidence type="ECO:0000256" key="8">
    <source>
        <dbReference type="ARBA" id="ARBA00023136"/>
    </source>
</evidence>
<keyword evidence="5 11" id="KW-1133">Transmembrane helix</keyword>
<evidence type="ECO:0000256" key="1">
    <source>
        <dbReference type="ARBA" id="ARBA00004141"/>
    </source>
</evidence>
<feature type="transmembrane region" description="Helical" evidence="11">
    <location>
        <begin position="116"/>
        <end position="136"/>
    </location>
</feature>
<dbReference type="PANTHER" id="PTHR43562">
    <property type="entry name" value="NAPA-TYPE SODIUM/HYDROGEN ANTIPORTER"/>
    <property type="match status" value="1"/>
</dbReference>
<feature type="transmembrane region" description="Helical" evidence="11">
    <location>
        <begin position="148"/>
        <end position="171"/>
    </location>
</feature>
<feature type="domain" description="Cation/H+ exchanger transmembrane" evidence="13">
    <location>
        <begin position="28"/>
        <end position="417"/>
    </location>
</feature>
<keyword evidence="4 11" id="KW-0812">Transmembrane</keyword>
<feature type="transmembrane region" description="Helical" evidence="11">
    <location>
        <begin position="380"/>
        <end position="406"/>
    </location>
</feature>
<comment type="caution">
    <text evidence="14">The sequence shown here is derived from an EMBL/GenBank/DDBJ whole genome shotgun (WGS) entry which is preliminary data.</text>
</comment>
<feature type="domain" description="UspA" evidence="12">
    <location>
        <begin position="627"/>
        <end position="766"/>
    </location>
</feature>
<keyword evidence="10" id="KW-0175">Coiled coil</keyword>
<feature type="domain" description="UspA" evidence="12">
    <location>
        <begin position="534"/>
        <end position="609"/>
    </location>
</feature>
<dbReference type="Pfam" id="PF00582">
    <property type="entry name" value="Usp"/>
    <property type="match status" value="2"/>
</dbReference>
<keyword evidence="7" id="KW-0406">Ion transport</keyword>
<dbReference type="RefSeq" id="WP_276303595.1">
    <property type="nucleotide sequence ID" value="NZ_CP119992.1"/>
</dbReference>
<evidence type="ECO:0000256" key="9">
    <source>
        <dbReference type="ARBA" id="ARBA00023201"/>
    </source>
</evidence>
<dbReference type="PANTHER" id="PTHR43562:SF3">
    <property type="entry name" value="SODIUM ION_PROTON EXCHANGER (EUROFUNG)"/>
    <property type="match status" value="1"/>
</dbReference>
<dbReference type="GO" id="GO:0015297">
    <property type="term" value="F:antiporter activity"/>
    <property type="evidence" value="ECO:0007669"/>
    <property type="project" value="UniProtKB-KW"/>
</dbReference>
<dbReference type="InterPro" id="IPR014729">
    <property type="entry name" value="Rossmann-like_a/b/a_fold"/>
</dbReference>
<feature type="transmembrane region" description="Helical" evidence="11">
    <location>
        <begin position="332"/>
        <end position="360"/>
    </location>
</feature>
<dbReference type="InterPro" id="IPR006153">
    <property type="entry name" value="Cation/H_exchanger_TM"/>
</dbReference>
<evidence type="ECO:0000256" key="6">
    <source>
        <dbReference type="ARBA" id="ARBA00023053"/>
    </source>
</evidence>
<sequence>MPVVLQQVVEPIDHHALLLLFFQLFLLLLVARGLGVLATRADLPSVVGELLAGIVVGPSILGTVAPGVFEAVFPLAAEQFHLLEVVSWVGLLMLLVLTGLETDLDLIVARAKSATSVAIAGVAVPFAFGFALAYVLPAEFLVSPDQRLVFSLFVATAMSISSIPVIAKVLMDMDLVRRDIGQITLASGMINDSLGWIMLSVVAGLARSGVVDLGSAAETILILLVFLGVSFTLGRRLSRRIVRFVDNAVGGDTAKITTLMVLALGVGSLTHYLGIEAVLGAFVVGILVGDVKRFDRQARHLFEVVTVGVFAPIFFATAGLRVNLAAMLDPTVFAVGMAALGVAIAGKFVGTYVGAAAAGLSRWEGISLGAGMNARGAMEIIIATIGLSLGVLTGAMYTIIVMVAIVTSIMAPPLLRFTVPRIEMGEEERERLEREAERERSFVANLTRVLIPTRGSEDSQFAARLVGLMTRGEEIEVTNMYLARSGSSTTGPRSTASGRWFARLLPDGGDPSGAVDVAEADDDRSIQDDPDRCFEVMTERLALDGDNDLRNVVREETVGATETVLAEAEQGYDLLVLGAAERGARPNDPLFGAAVDRIIVNAPCPVMVVDAHEDRTTGRYGVDENPIQRILLPTAGMQYNRHAAEVAFAVARDRDAMVELVHYVNPPRRSNRFVARRNQNVHSLVEFREEIVDEAADRGRRMGVEVSTRVLVAREEPEEELVRLIEEGGHDLVMMGSSLRPVSQRAFFGHRVEYIVKNAPCPVAVLSSA</sequence>
<dbReference type="Gene3D" id="3.40.50.620">
    <property type="entry name" value="HUPs"/>
    <property type="match status" value="2"/>
</dbReference>
<evidence type="ECO:0000313" key="14">
    <source>
        <dbReference type="EMBL" id="MFC7317151.1"/>
    </source>
</evidence>
<feature type="transmembrane region" description="Helical" evidence="11">
    <location>
        <begin position="16"/>
        <end position="38"/>
    </location>
</feature>
<feature type="transmembrane region" description="Helical" evidence="11">
    <location>
        <begin position="50"/>
        <end position="73"/>
    </location>
</feature>
<dbReference type="GO" id="GO:0006814">
    <property type="term" value="P:sodium ion transport"/>
    <property type="evidence" value="ECO:0007669"/>
    <property type="project" value="UniProtKB-KW"/>
</dbReference>
<feature type="transmembrane region" description="Helical" evidence="11">
    <location>
        <begin position="183"/>
        <end position="207"/>
    </location>
</feature>
<dbReference type="Proteomes" id="UP001596547">
    <property type="component" value="Unassembled WGS sequence"/>
</dbReference>
<feature type="transmembrane region" description="Helical" evidence="11">
    <location>
        <begin position="301"/>
        <end position="320"/>
    </location>
</feature>
<keyword evidence="8 11" id="KW-0472">Membrane</keyword>
<evidence type="ECO:0000256" key="11">
    <source>
        <dbReference type="SAM" id="Phobius"/>
    </source>
</evidence>
<evidence type="ECO:0000259" key="12">
    <source>
        <dbReference type="Pfam" id="PF00582"/>
    </source>
</evidence>
<comment type="subcellular location">
    <subcellularLocation>
        <location evidence="1">Membrane</location>
        <topology evidence="1">Multi-pass membrane protein</topology>
    </subcellularLocation>
</comment>
<feature type="transmembrane region" description="Helical" evidence="11">
    <location>
        <begin position="213"/>
        <end position="233"/>
    </location>
</feature>
<name>A0ABD6AA06_9EURY</name>
<dbReference type="InterPro" id="IPR038770">
    <property type="entry name" value="Na+/solute_symporter_sf"/>
</dbReference>
<evidence type="ECO:0000256" key="4">
    <source>
        <dbReference type="ARBA" id="ARBA00022692"/>
    </source>
</evidence>
<accession>A0ABD6AA06</accession>
<evidence type="ECO:0000256" key="5">
    <source>
        <dbReference type="ARBA" id="ARBA00022989"/>
    </source>
</evidence>
<evidence type="ECO:0000259" key="13">
    <source>
        <dbReference type="Pfam" id="PF00999"/>
    </source>
</evidence>
<gene>
    <name evidence="14" type="ORF">ACFQPE_10130</name>
</gene>
<dbReference type="SUPFAM" id="SSF52402">
    <property type="entry name" value="Adenine nucleotide alpha hydrolases-like"/>
    <property type="match status" value="2"/>
</dbReference>
<evidence type="ECO:0000256" key="7">
    <source>
        <dbReference type="ARBA" id="ARBA00023065"/>
    </source>
</evidence>
<dbReference type="AlphaFoldDB" id="A0ABD6AA06"/>
<dbReference type="GO" id="GO:0016020">
    <property type="term" value="C:membrane"/>
    <property type="evidence" value="ECO:0007669"/>
    <property type="project" value="UniProtKB-SubCell"/>
</dbReference>
<keyword evidence="9" id="KW-0739">Sodium transport</keyword>
<evidence type="ECO:0000256" key="3">
    <source>
        <dbReference type="ARBA" id="ARBA00022449"/>
    </source>
</evidence>
<evidence type="ECO:0000256" key="10">
    <source>
        <dbReference type="SAM" id="Coils"/>
    </source>
</evidence>
<feature type="coiled-coil region" evidence="10">
    <location>
        <begin position="422"/>
        <end position="449"/>
    </location>
</feature>
<feature type="transmembrane region" description="Helical" evidence="11">
    <location>
        <begin position="85"/>
        <end position="104"/>
    </location>
</feature>
<dbReference type="Pfam" id="PF00999">
    <property type="entry name" value="Na_H_Exchanger"/>
    <property type="match status" value="1"/>
</dbReference>
<keyword evidence="3" id="KW-0050">Antiport</keyword>
<keyword evidence="6" id="KW-0915">Sodium</keyword>
<dbReference type="GeneID" id="79316193"/>
<dbReference type="InterPro" id="IPR006016">
    <property type="entry name" value="UspA"/>
</dbReference>